<evidence type="ECO:0000256" key="4">
    <source>
        <dbReference type="ARBA" id="ARBA00023136"/>
    </source>
</evidence>
<dbReference type="InterPro" id="IPR011990">
    <property type="entry name" value="TPR-like_helical_dom_sf"/>
</dbReference>
<dbReference type="InterPro" id="IPR010817">
    <property type="entry name" value="HemY_N"/>
</dbReference>
<reference evidence="8" key="1">
    <citation type="journal article" date="2019" name="Genome Announc.">
        <title>Draft Genome Sequence of Pseudoalteromonas piscicida Strain 36Y ROTHPW, an Hypersaline Seawater Isolate from the South Coast of Sonora, Mexico.</title>
        <authorList>
            <person name="Sanchez-Diaz R."/>
            <person name="Molina-Garza Z.J."/>
            <person name="Cruz-Suarez L.E."/>
            <person name="Selvin J."/>
            <person name="Kiran G.S."/>
            <person name="Ibarra-Gamez J.C."/>
            <person name="Gomez-Gil B."/>
            <person name="Galaviz-Silva L."/>
        </authorList>
    </citation>
    <scope>NUCLEOTIDE SEQUENCE [LARGE SCALE GENOMIC DNA]</scope>
    <source>
        <strain evidence="8">36Y_RITHPW</strain>
    </source>
</reference>
<keyword evidence="8" id="KW-1185">Reference proteome</keyword>
<evidence type="ECO:0000313" key="7">
    <source>
        <dbReference type="EMBL" id="PCK30068.1"/>
    </source>
</evidence>
<protein>
    <submittedName>
        <fullName evidence="7">Heme biosynthesis protein</fullName>
    </submittedName>
</protein>
<dbReference type="GO" id="GO:0016020">
    <property type="term" value="C:membrane"/>
    <property type="evidence" value="ECO:0007669"/>
    <property type="project" value="UniProtKB-SubCell"/>
</dbReference>
<keyword evidence="2 5" id="KW-0812">Transmembrane</keyword>
<comment type="subcellular location">
    <subcellularLocation>
        <location evidence="1">Membrane</location>
    </subcellularLocation>
</comment>
<sequence length="367" mass="41316">MMAKIVTFILIFIALAASHLLIDERGYVLISFNQTTIEGSIVSFSILFLLVITALVLLGKVTRWLWHRVVNTKGHFSRKRRLKAQQAWNEGLWLFINGEVEQAATLLSKVPQPEARQDYVRAIAAKAALKQGDVVKANTELEAISQDNQGQLASLWLEANNSEQALALLDNKMTGTKPTSAVLSGYILACVQAKQAELAVAQIAKWYKKLNWSDTQWQSIFERIFVDAAAQADVLFNMLPKAVKAHAIPALNKVKLQQGRIEEVTSEMKKLLKQGQYHQLADYLQYSTQSSNELKLALQQQLKKHPDDKELLFALACLCNAEGDYELAAKIFDSLSAHPWEARWSKQAQLAYEKMHTYEKAYLIAKS</sequence>
<gene>
    <name evidence="7" type="ORF">CEX98_19335</name>
</gene>
<dbReference type="Gene3D" id="1.25.40.10">
    <property type="entry name" value="Tetratricopeptide repeat domain"/>
    <property type="match status" value="1"/>
</dbReference>
<dbReference type="RefSeq" id="WP_099643652.1">
    <property type="nucleotide sequence ID" value="NZ_NKHF01000098.1"/>
</dbReference>
<feature type="domain" description="HemY N-terminal" evidence="6">
    <location>
        <begin position="26"/>
        <end position="132"/>
    </location>
</feature>
<evidence type="ECO:0000313" key="8">
    <source>
        <dbReference type="Proteomes" id="UP000228621"/>
    </source>
</evidence>
<dbReference type="AlphaFoldDB" id="A0A2A5JKW0"/>
<feature type="transmembrane region" description="Helical" evidence="5">
    <location>
        <begin position="40"/>
        <end position="58"/>
    </location>
</feature>
<dbReference type="SUPFAM" id="SSF48452">
    <property type="entry name" value="TPR-like"/>
    <property type="match status" value="1"/>
</dbReference>
<evidence type="ECO:0000256" key="3">
    <source>
        <dbReference type="ARBA" id="ARBA00022989"/>
    </source>
</evidence>
<organism evidence="7 8">
    <name type="scientific">Pseudoalteromonas piscicida</name>
    <dbReference type="NCBI Taxonomy" id="43662"/>
    <lineage>
        <taxon>Bacteria</taxon>
        <taxon>Pseudomonadati</taxon>
        <taxon>Pseudomonadota</taxon>
        <taxon>Gammaproteobacteria</taxon>
        <taxon>Alteromonadales</taxon>
        <taxon>Pseudoalteromonadaceae</taxon>
        <taxon>Pseudoalteromonas</taxon>
    </lineage>
</organism>
<evidence type="ECO:0000259" key="6">
    <source>
        <dbReference type="Pfam" id="PF07219"/>
    </source>
</evidence>
<evidence type="ECO:0000256" key="5">
    <source>
        <dbReference type="SAM" id="Phobius"/>
    </source>
</evidence>
<keyword evidence="4 5" id="KW-0472">Membrane</keyword>
<dbReference type="EMBL" id="NKHF01000098">
    <property type="protein sequence ID" value="PCK30068.1"/>
    <property type="molecule type" value="Genomic_DNA"/>
</dbReference>
<proteinExistence type="predicted"/>
<evidence type="ECO:0000256" key="2">
    <source>
        <dbReference type="ARBA" id="ARBA00022692"/>
    </source>
</evidence>
<evidence type="ECO:0000256" key="1">
    <source>
        <dbReference type="ARBA" id="ARBA00004370"/>
    </source>
</evidence>
<name>A0A2A5JKW0_PSEO7</name>
<dbReference type="OrthoDB" id="7067577at2"/>
<dbReference type="Proteomes" id="UP000228621">
    <property type="component" value="Unassembled WGS sequence"/>
</dbReference>
<keyword evidence="3 5" id="KW-1133">Transmembrane helix</keyword>
<comment type="caution">
    <text evidence="7">The sequence shown here is derived from an EMBL/GenBank/DDBJ whole genome shotgun (WGS) entry which is preliminary data.</text>
</comment>
<accession>A0A2A5JKW0</accession>
<dbReference type="Pfam" id="PF07219">
    <property type="entry name" value="HemY_N"/>
    <property type="match status" value="1"/>
</dbReference>